<dbReference type="RefSeq" id="WP_145367736.1">
    <property type="nucleotide sequence ID" value="NZ_CP036275.1"/>
</dbReference>
<dbReference type="GO" id="GO:1990281">
    <property type="term" value="C:efflux pump complex"/>
    <property type="evidence" value="ECO:0007669"/>
    <property type="project" value="TreeGrafter"/>
</dbReference>
<sequence>MRDAEISSWRQWVTGLMVAGLVIGTAGGPLVGQETDDAEEGPQQVIIERTPVQLRDPKTYSVSLSLEPIREIDLVAVADGVTGAVQVQLGGAASRQAEAVRLDSAERQLELERAKALFRVAQAEQRATSGGDANAVEAAEGRLEAARAELRLAEHRLDATVVRFPFDGKVMGVHVVPGQFVRAGQPLVTLADTSKMRVAIPVDRTAVNEGDTVDIKIETDTVQAKVETIVPLKAEFEPLRELFVSVATAVLVLENGDGKLKAGQTVFADMIPRQPVMEVPTSTLANMEEGGRKVQVIRDGFVRDIPVKLLGQVGEEHVFVSGRFSAADELVLSSSEVLLDGARAVPAGAEIPTEEDEGAGPAGRRRGSRF</sequence>
<gene>
    <name evidence="3" type="primary">mdtN</name>
    <name evidence="3" type="ORF">Mal4_13580</name>
</gene>
<reference evidence="3 4" key="1">
    <citation type="submission" date="2019-02" db="EMBL/GenBank/DDBJ databases">
        <title>Deep-cultivation of Planctomycetes and their phenomic and genomic characterization uncovers novel biology.</title>
        <authorList>
            <person name="Wiegand S."/>
            <person name="Jogler M."/>
            <person name="Boedeker C."/>
            <person name="Pinto D."/>
            <person name="Vollmers J."/>
            <person name="Rivas-Marin E."/>
            <person name="Kohn T."/>
            <person name="Peeters S.H."/>
            <person name="Heuer A."/>
            <person name="Rast P."/>
            <person name="Oberbeckmann S."/>
            <person name="Bunk B."/>
            <person name="Jeske O."/>
            <person name="Meyerdierks A."/>
            <person name="Storesund J.E."/>
            <person name="Kallscheuer N."/>
            <person name="Luecker S."/>
            <person name="Lage O.M."/>
            <person name="Pohl T."/>
            <person name="Merkel B.J."/>
            <person name="Hornburger P."/>
            <person name="Mueller R.-W."/>
            <person name="Bruemmer F."/>
            <person name="Labrenz M."/>
            <person name="Spormann A.M."/>
            <person name="Op den Camp H."/>
            <person name="Overmann J."/>
            <person name="Amann R."/>
            <person name="Jetten M.S.M."/>
            <person name="Mascher T."/>
            <person name="Medema M.H."/>
            <person name="Devos D.P."/>
            <person name="Kaster A.-K."/>
            <person name="Ovreas L."/>
            <person name="Rohde M."/>
            <person name="Galperin M.Y."/>
            <person name="Jogler C."/>
        </authorList>
    </citation>
    <scope>NUCLEOTIDE SEQUENCE [LARGE SCALE GENOMIC DNA]</scope>
    <source>
        <strain evidence="3 4">Mal4</strain>
    </source>
</reference>
<evidence type="ECO:0000313" key="3">
    <source>
        <dbReference type="EMBL" id="QDU37055.1"/>
    </source>
</evidence>
<name>A0A517Z3P9_9PLAN</name>
<dbReference type="Gene3D" id="1.10.287.470">
    <property type="entry name" value="Helix hairpin bin"/>
    <property type="match status" value="1"/>
</dbReference>
<keyword evidence="4" id="KW-1185">Reference proteome</keyword>
<feature type="coiled-coil region" evidence="1">
    <location>
        <begin position="106"/>
        <end position="163"/>
    </location>
</feature>
<evidence type="ECO:0000256" key="1">
    <source>
        <dbReference type="SAM" id="Coils"/>
    </source>
</evidence>
<keyword evidence="1" id="KW-0175">Coiled coil</keyword>
<dbReference type="AlphaFoldDB" id="A0A517Z3P9"/>
<dbReference type="EMBL" id="CP036275">
    <property type="protein sequence ID" value="QDU37055.1"/>
    <property type="molecule type" value="Genomic_DNA"/>
</dbReference>
<proteinExistence type="predicted"/>
<dbReference type="SUPFAM" id="SSF111369">
    <property type="entry name" value="HlyD-like secretion proteins"/>
    <property type="match status" value="1"/>
</dbReference>
<dbReference type="Gene3D" id="2.40.30.170">
    <property type="match status" value="1"/>
</dbReference>
<dbReference type="GO" id="GO:0015562">
    <property type="term" value="F:efflux transmembrane transporter activity"/>
    <property type="evidence" value="ECO:0007669"/>
    <property type="project" value="TreeGrafter"/>
</dbReference>
<accession>A0A517Z3P9</accession>
<organism evidence="3 4">
    <name type="scientific">Maioricimonas rarisocia</name>
    <dbReference type="NCBI Taxonomy" id="2528026"/>
    <lineage>
        <taxon>Bacteria</taxon>
        <taxon>Pseudomonadati</taxon>
        <taxon>Planctomycetota</taxon>
        <taxon>Planctomycetia</taxon>
        <taxon>Planctomycetales</taxon>
        <taxon>Planctomycetaceae</taxon>
        <taxon>Maioricimonas</taxon>
    </lineage>
</organism>
<feature type="region of interest" description="Disordered" evidence="2">
    <location>
        <begin position="345"/>
        <end position="370"/>
    </location>
</feature>
<dbReference type="PANTHER" id="PTHR30469:SF15">
    <property type="entry name" value="HLYD FAMILY OF SECRETION PROTEINS"/>
    <property type="match status" value="1"/>
</dbReference>
<dbReference type="PANTHER" id="PTHR30469">
    <property type="entry name" value="MULTIDRUG RESISTANCE PROTEIN MDTA"/>
    <property type="match status" value="1"/>
</dbReference>
<dbReference type="Proteomes" id="UP000320496">
    <property type="component" value="Chromosome"/>
</dbReference>
<protein>
    <submittedName>
        <fullName evidence="3">Multidrug resistance protein MdtN</fullName>
    </submittedName>
</protein>
<evidence type="ECO:0000256" key="2">
    <source>
        <dbReference type="SAM" id="MobiDB-lite"/>
    </source>
</evidence>
<evidence type="ECO:0000313" key="4">
    <source>
        <dbReference type="Proteomes" id="UP000320496"/>
    </source>
</evidence>
<dbReference type="OrthoDB" id="9806939at2"/>
<dbReference type="KEGG" id="mri:Mal4_13580"/>
<dbReference type="Gene3D" id="2.40.50.100">
    <property type="match status" value="1"/>
</dbReference>